<gene>
    <name evidence="3" type="ORF">SLEP1_g13095</name>
</gene>
<evidence type="ECO:0000313" key="3">
    <source>
        <dbReference type="EMBL" id="GKV00403.1"/>
    </source>
</evidence>
<dbReference type="CDD" id="cd00371">
    <property type="entry name" value="HMA"/>
    <property type="match status" value="1"/>
</dbReference>
<feature type="domain" description="HMA" evidence="2">
    <location>
        <begin position="7"/>
        <end position="70"/>
    </location>
</feature>
<dbReference type="EMBL" id="BPVZ01000015">
    <property type="protein sequence ID" value="GKV00403.1"/>
    <property type="molecule type" value="Genomic_DNA"/>
</dbReference>
<dbReference type="InterPro" id="IPR036163">
    <property type="entry name" value="HMA_dom_sf"/>
</dbReference>
<proteinExistence type="predicted"/>
<dbReference type="SUPFAM" id="SSF55008">
    <property type="entry name" value="HMA, heavy metal-associated domain"/>
    <property type="match status" value="1"/>
</dbReference>
<dbReference type="PROSITE" id="PS50846">
    <property type="entry name" value="HMA_2"/>
    <property type="match status" value="1"/>
</dbReference>
<dbReference type="InterPro" id="IPR006121">
    <property type="entry name" value="HMA_dom"/>
</dbReference>
<dbReference type="PANTHER" id="PTHR22814">
    <property type="entry name" value="COPPER TRANSPORT PROTEIN ATOX1-RELATED"/>
    <property type="match status" value="1"/>
</dbReference>
<dbReference type="GO" id="GO:0046872">
    <property type="term" value="F:metal ion binding"/>
    <property type="evidence" value="ECO:0007669"/>
    <property type="project" value="UniProtKB-KW"/>
</dbReference>
<evidence type="ECO:0000313" key="4">
    <source>
        <dbReference type="Proteomes" id="UP001054252"/>
    </source>
</evidence>
<dbReference type="Proteomes" id="UP001054252">
    <property type="component" value="Unassembled WGS sequence"/>
</dbReference>
<keyword evidence="1" id="KW-0479">Metal-binding</keyword>
<accession>A0AAV5IQ25</accession>
<name>A0AAV5IQ25_9ROSI</name>
<protein>
    <recommendedName>
        <fullName evidence="2">HMA domain-containing protein</fullName>
    </recommendedName>
</protein>
<dbReference type="Gene3D" id="3.30.70.100">
    <property type="match status" value="1"/>
</dbReference>
<keyword evidence="4" id="KW-1185">Reference proteome</keyword>
<dbReference type="AlphaFoldDB" id="A0AAV5IQ25"/>
<reference evidence="3 4" key="1">
    <citation type="journal article" date="2021" name="Commun. Biol.">
        <title>The genome of Shorea leprosula (Dipterocarpaceae) highlights the ecological relevance of drought in aseasonal tropical rainforests.</title>
        <authorList>
            <person name="Ng K.K.S."/>
            <person name="Kobayashi M.J."/>
            <person name="Fawcett J.A."/>
            <person name="Hatakeyama M."/>
            <person name="Paape T."/>
            <person name="Ng C.H."/>
            <person name="Ang C.C."/>
            <person name="Tnah L.H."/>
            <person name="Lee C.T."/>
            <person name="Nishiyama T."/>
            <person name="Sese J."/>
            <person name="O'Brien M.J."/>
            <person name="Copetti D."/>
            <person name="Mohd Noor M.I."/>
            <person name="Ong R.C."/>
            <person name="Putra M."/>
            <person name="Sireger I.Z."/>
            <person name="Indrioko S."/>
            <person name="Kosugi Y."/>
            <person name="Izuno A."/>
            <person name="Isagi Y."/>
            <person name="Lee S.L."/>
            <person name="Shimizu K.K."/>
        </authorList>
    </citation>
    <scope>NUCLEOTIDE SEQUENCE [LARGE SCALE GENOMIC DNA]</scope>
    <source>
        <strain evidence="3">214</strain>
    </source>
</reference>
<evidence type="ECO:0000259" key="2">
    <source>
        <dbReference type="PROSITE" id="PS50846"/>
    </source>
</evidence>
<comment type="caution">
    <text evidence="3">The sequence shown here is derived from an EMBL/GenBank/DDBJ whole genome shotgun (WGS) entry which is preliminary data.</text>
</comment>
<organism evidence="3 4">
    <name type="scientific">Rubroshorea leprosula</name>
    <dbReference type="NCBI Taxonomy" id="152421"/>
    <lineage>
        <taxon>Eukaryota</taxon>
        <taxon>Viridiplantae</taxon>
        <taxon>Streptophyta</taxon>
        <taxon>Embryophyta</taxon>
        <taxon>Tracheophyta</taxon>
        <taxon>Spermatophyta</taxon>
        <taxon>Magnoliopsida</taxon>
        <taxon>eudicotyledons</taxon>
        <taxon>Gunneridae</taxon>
        <taxon>Pentapetalae</taxon>
        <taxon>rosids</taxon>
        <taxon>malvids</taxon>
        <taxon>Malvales</taxon>
        <taxon>Dipterocarpaceae</taxon>
        <taxon>Rubroshorea</taxon>
    </lineage>
</organism>
<sequence length="95" mass="10604">MVLCMEMEVVELKVRIHCKACQKALRKSLCKIKGVKCVEIDAAAQKITVLGYVEHKAIVKAIHRTGRRAEPWPSSLSSAAVTPRLNKGFRCILPF</sequence>
<evidence type="ECO:0000256" key="1">
    <source>
        <dbReference type="ARBA" id="ARBA00022723"/>
    </source>
</evidence>
<dbReference type="PANTHER" id="PTHR22814:SF290">
    <property type="entry name" value="HMA DOMAIN-CONTAINING PROTEIN"/>
    <property type="match status" value="1"/>
</dbReference>
<dbReference type="Pfam" id="PF00403">
    <property type="entry name" value="HMA"/>
    <property type="match status" value="1"/>
</dbReference>